<dbReference type="InterPro" id="IPR031167">
    <property type="entry name" value="G_OBG"/>
</dbReference>
<feature type="region of interest" description="Disordered" evidence="7">
    <location>
        <begin position="54"/>
        <end position="75"/>
    </location>
</feature>
<dbReference type="InterPro" id="IPR006074">
    <property type="entry name" value="GTP1-OBG_CS"/>
</dbReference>
<dbReference type="InterPro" id="IPR036346">
    <property type="entry name" value="GTP-bd_prot_GTP1/OBG_C_sf"/>
</dbReference>
<dbReference type="InterPro" id="IPR015349">
    <property type="entry name" value="OCT_dom"/>
</dbReference>
<dbReference type="GO" id="GO:0005739">
    <property type="term" value="C:mitochondrion"/>
    <property type="evidence" value="ECO:0007669"/>
    <property type="project" value="TreeGrafter"/>
</dbReference>
<dbReference type="SUPFAM" id="SSF102741">
    <property type="entry name" value="Obg GTP-binding protein C-terminal domain"/>
    <property type="match status" value="1"/>
</dbReference>
<dbReference type="PANTHER" id="PTHR11702:SF44">
    <property type="entry name" value="GTP-BINDING PROTEIN OBGC, CHLOROPLASTIC"/>
    <property type="match status" value="1"/>
</dbReference>
<dbReference type="SUPFAM" id="SSF82051">
    <property type="entry name" value="Obg GTP-binding protein N-terminal domain"/>
    <property type="match status" value="1"/>
</dbReference>
<dbReference type="NCBIfam" id="NF008954">
    <property type="entry name" value="PRK12296.1"/>
    <property type="match status" value="1"/>
</dbReference>
<organism evidence="11">
    <name type="scientific">Tetraselmis sp. GSL018</name>
    <dbReference type="NCBI Taxonomy" id="582737"/>
    <lineage>
        <taxon>Eukaryota</taxon>
        <taxon>Viridiplantae</taxon>
        <taxon>Chlorophyta</taxon>
        <taxon>core chlorophytes</taxon>
        <taxon>Chlorodendrophyceae</taxon>
        <taxon>Chlorodendrales</taxon>
        <taxon>Chlorodendraceae</taxon>
        <taxon>Tetraselmis</taxon>
    </lineage>
</organism>
<evidence type="ECO:0000313" key="11">
    <source>
        <dbReference type="EMBL" id="JAC71126.1"/>
    </source>
</evidence>
<dbReference type="PROSITE" id="PS51881">
    <property type="entry name" value="OCT"/>
    <property type="match status" value="1"/>
</dbReference>
<dbReference type="Gene3D" id="2.70.210.12">
    <property type="entry name" value="GTP1/OBG domain"/>
    <property type="match status" value="1"/>
</dbReference>
<evidence type="ECO:0000256" key="5">
    <source>
        <dbReference type="ARBA" id="ARBA00022842"/>
    </source>
</evidence>
<dbReference type="Gene3D" id="3.40.50.300">
    <property type="entry name" value="P-loop containing nucleotide triphosphate hydrolases"/>
    <property type="match status" value="1"/>
</dbReference>
<protein>
    <submittedName>
        <fullName evidence="11">GTP-binding protein</fullName>
    </submittedName>
</protein>
<sequence>MALTLVHCAAFPTEQHVRRSAHMTLRKPHRVGCCPTTWALHQRRLPRLHSRCRQVSARKGENGASVPEEDNPDPLLRVGQLSQWDLTWVDHEVKEVTTGMESSQKSAGAWRRLGNTPSEPTRSSSSEPDSSEESPSEEEWGGEWADDGEEPVEGGTRPKGLPAEVRCFDRATIYVKSGGGGNGCVAFRREKFVPKGGPWGGNGGRGGHVWAVVDPSLNSLQSFRRGVHFRAKNGLPGSSNNQTGADGADTEVRVPPGTIIRERDADPRDPPVAELLREGDKALLVAGGRGGRGNSSFKSNLNSCPVIAESGEEGSESWLSLELKLVADAAIVGIPSAGKSTLLSVLSSAKPKIADYPFTTLIPNLGVCELDFETTVFADVPGLLEGAHLGRGLGLEFLRHTERCRAIVHVIDGSSPDPIGDYKAIRLEMRLFNPEIAEKPEVVAYNKMDLPDSSDYFEIVQDFLVEQGIRKEHIFPISSATGRGVTELVRGLRALLEDSGSEELEYTTDALNIQEVPKKDMSARMDDFEITEDHQYGRCYIVTGQGIERFAQMTNFDYFEGARRFQQVLKRAGVFKSLKKRGVREGDTVVIGKMETIWSDDQSDRALFKAWKAMREDSGKGELGSARWPRARLNL</sequence>
<evidence type="ECO:0000256" key="4">
    <source>
        <dbReference type="ARBA" id="ARBA00022741"/>
    </source>
</evidence>
<dbReference type="PROSITE" id="PS51710">
    <property type="entry name" value="G_OBG"/>
    <property type="match status" value="1"/>
</dbReference>
<evidence type="ECO:0000256" key="2">
    <source>
        <dbReference type="ARBA" id="ARBA00007699"/>
    </source>
</evidence>
<dbReference type="InterPro" id="IPR045086">
    <property type="entry name" value="OBG_GTPase"/>
</dbReference>
<feature type="domain" description="Obg" evidence="10">
    <location>
        <begin position="165"/>
        <end position="326"/>
    </location>
</feature>
<dbReference type="SUPFAM" id="SSF52540">
    <property type="entry name" value="P-loop containing nucleoside triphosphate hydrolases"/>
    <property type="match status" value="1"/>
</dbReference>
<evidence type="ECO:0000256" key="6">
    <source>
        <dbReference type="ARBA" id="ARBA00023134"/>
    </source>
</evidence>
<dbReference type="Pfam" id="PF01018">
    <property type="entry name" value="GTP1_OBG"/>
    <property type="match status" value="1"/>
</dbReference>
<feature type="domain" description="OBG-type G" evidence="8">
    <location>
        <begin position="327"/>
        <end position="497"/>
    </location>
</feature>
<evidence type="ECO:0000259" key="8">
    <source>
        <dbReference type="PROSITE" id="PS51710"/>
    </source>
</evidence>
<keyword evidence="6" id="KW-0342">GTP-binding</keyword>
<dbReference type="PANTHER" id="PTHR11702">
    <property type="entry name" value="DEVELOPMENTALLY REGULATED GTP-BINDING PROTEIN-RELATED"/>
    <property type="match status" value="1"/>
</dbReference>
<feature type="region of interest" description="Disordered" evidence="7">
    <location>
        <begin position="97"/>
        <end position="161"/>
    </location>
</feature>
<keyword evidence="5" id="KW-0460">Magnesium</keyword>
<keyword evidence="3" id="KW-0479">Metal-binding</keyword>
<evidence type="ECO:0000256" key="1">
    <source>
        <dbReference type="ARBA" id="ARBA00001946"/>
    </source>
</evidence>
<dbReference type="GO" id="GO:0000287">
    <property type="term" value="F:magnesium ion binding"/>
    <property type="evidence" value="ECO:0007669"/>
    <property type="project" value="InterPro"/>
</dbReference>
<dbReference type="CDD" id="cd01898">
    <property type="entry name" value="Obg"/>
    <property type="match status" value="1"/>
</dbReference>
<dbReference type="GO" id="GO:0005525">
    <property type="term" value="F:GTP binding"/>
    <property type="evidence" value="ECO:0007669"/>
    <property type="project" value="UniProtKB-KW"/>
</dbReference>
<keyword evidence="4" id="KW-0547">Nucleotide-binding</keyword>
<dbReference type="NCBIfam" id="NF008956">
    <property type="entry name" value="PRK12299.1"/>
    <property type="match status" value="1"/>
</dbReference>
<comment type="cofactor">
    <cofactor evidence="1">
        <name>Mg(2+)</name>
        <dbReference type="ChEBI" id="CHEBI:18420"/>
    </cofactor>
</comment>
<dbReference type="GO" id="GO:0042254">
    <property type="term" value="P:ribosome biogenesis"/>
    <property type="evidence" value="ECO:0007669"/>
    <property type="project" value="UniProtKB-UniRule"/>
</dbReference>
<dbReference type="EMBL" id="GBEZ01014995">
    <property type="protein sequence ID" value="JAC71126.1"/>
    <property type="molecule type" value="Transcribed_RNA"/>
</dbReference>
<name>A0A061RKV3_9CHLO</name>
<dbReference type="HAMAP" id="MF_01454">
    <property type="entry name" value="GTPase_Obg"/>
    <property type="match status" value="1"/>
</dbReference>
<evidence type="ECO:0000256" key="7">
    <source>
        <dbReference type="SAM" id="MobiDB-lite"/>
    </source>
</evidence>
<dbReference type="Pfam" id="PF01926">
    <property type="entry name" value="MMR_HSR1"/>
    <property type="match status" value="1"/>
</dbReference>
<feature type="compositionally biased region" description="Acidic residues" evidence="7">
    <location>
        <begin position="129"/>
        <end position="152"/>
    </location>
</feature>
<dbReference type="PROSITE" id="PS00905">
    <property type="entry name" value="GTP1_OBG"/>
    <property type="match status" value="1"/>
</dbReference>
<dbReference type="PRINTS" id="PR00326">
    <property type="entry name" value="GTP1OBG"/>
</dbReference>
<dbReference type="NCBIfam" id="TIGR02729">
    <property type="entry name" value="Obg_CgtA"/>
    <property type="match status" value="1"/>
</dbReference>
<dbReference type="InterPro" id="IPR006073">
    <property type="entry name" value="GTP-bd"/>
</dbReference>
<dbReference type="GO" id="GO:0003924">
    <property type="term" value="F:GTPase activity"/>
    <property type="evidence" value="ECO:0007669"/>
    <property type="project" value="InterPro"/>
</dbReference>
<dbReference type="NCBIfam" id="TIGR03595">
    <property type="entry name" value="Obg_CgtA_exten"/>
    <property type="match status" value="1"/>
</dbReference>
<dbReference type="AlphaFoldDB" id="A0A061RKV3"/>
<reference evidence="11" key="1">
    <citation type="submission" date="2014-05" db="EMBL/GenBank/DDBJ databases">
        <title>The transcriptome of the halophilic microalga Tetraselmis sp. GSL018 isolated from the Great Salt Lake, Utah.</title>
        <authorList>
            <person name="Jinkerson R.E."/>
            <person name="D'Adamo S."/>
            <person name="Posewitz M.C."/>
        </authorList>
    </citation>
    <scope>NUCLEOTIDE SEQUENCE</scope>
    <source>
        <strain evidence="11">GSL018</strain>
    </source>
</reference>
<evidence type="ECO:0000256" key="3">
    <source>
        <dbReference type="ARBA" id="ARBA00022723"/>
    </source>
</evidence>
<comment type="similarity">
    <text evidence="2">Belongs to the TRAFAC class OBG-HflX-like GTPase superfamily. OBG GTPase family.</text>
</comment>
<accession>A0A061RKV3</accession>
<dbReference type="InterPro" id="IPR014100">
    <property type="entry name" value="GTP-bd_Obg/CgtA"/>
</dbReference>
<evidence type="ECO:0000259" key="9">
    <source>
        <dbReference type="PROSITE" id="PS51881"/>
    </source>
</evidence>
<dbReference type="NCBIfam" id="NF008955">
    <property type="entry name" value="PRK12297.1"/>
    <property type="match status" value="1"/>
</dbReference>
<dbReference type="FunFam" id="2.70.210.12:FF:000001">
    <property type="entry name" value="GTPase Obg"/>
    <property type="match status" value="1"/>
</dbReference>
<dbReference type="InterPro" id="IPR027417">
    <property type="entry name" value="P-loop_NTPase"/>
</dbReference>
<dbReference type="PROSITE" id="PS51883">
    <property type="entry name" value="OBG"/>
    <property type="match status" value="1"/>
</dbReference>
<feature type="domain" description="OCT" evidence="9">
    <location>
        <begin position="520"/>
        <end position="600"/>
    </location>
</feature>
<feature type="compositionally biased region" description="Low complexity" evidence="7">
    <location>
        <begin position="117"/>
        <end position="128"/>
    </location>
</feature>
<dbReference type="InterPro" id="IPR006169">
    <property type="entry name" value="GTP1_OBG_dom"/>
</dbReference>
<dbReference type="Pfam" id="PF09269">
    <property type="entry name" value="DUF1967"/>
    <property type="match status" value="1"/>
</dbReference>
<feature type="region of interest" description="Disordered" evidence="7">
    <location>
        <begin position="231"/>
        <end position="251"/>
    </location>
</feature>
<gene>
    <name evidence="11" type="primary">OBG</name>
    <name evidence="11" type="ORF">TSPGSL018_2598</name>
</gene>
<evidence type="ECO:0000259" key="10">
    <source>
        <dbReference type="PROSITE" id="PS51883"/>
    </source>
</evidence>
<dbReference type="InterPro" id="IPR036726">
    <property type="entry name" value="GTP1_OBG_dom_sf"/>
</dbReference>
<proteinExistence type="inferred from homology"/>
<dbReference type="Gene3D" id="3.30.300.350">
    <property type="entry name" value="GTP-binding protein OBG, C-terminal domain"/>
    <property type="match status" value="1"/>
</dbReference>